<evidence type="ECO:0000313" key="1">
    <source>
        <dbReference type="EMBL" id="MFB9777324.1"/>
    </source>
</evidence>
<dbReference type="EMBL" id="JBHMAU010000075">
    <property type="protein sequence ID" value="MFB9777324.1"/>
    <property type="molecule type" value="Genomic_DNA"/>
</dbReference>
<sequence>MSAQPEQNEPPELELLRMPVATSSAAGRAITEFAKYGSRNRLSTRWYGAIADPSQPLLPPGPAWADDAWYRLRHDLACVSAARPEAIGSQVTAALLRGWPIPRRLLCSELTVTVPKKKLIRRAGVRIIRSDRYDPHSIYSVRLNRGDYVLYELARVLDIGELIYVIDAICGTWKTNPVTTVQRVRKATEATRGIIGKQKLLAALGLARDRVGSPRETQLRLAIVRAGLPEPVVCTPIQLPRAAQLYHPDLAYRGARIAIEYEGAHHRTDDWQWNHDIERERAFRTAGWEYFRVTNRTHMPDFLAELAAALKERSGS</sequence>
<dbReference type="Proteomes" id="UP001589707">
    <property type="component" value="Unassembled WGS sequence"/>
</dbReference>
<proteinExistence type="predicted"/>
<keyword evidence="1" id="KW-0540">Nuclease</keyword>
<evidence type="ECO:0000313" key="2">
    <source>
        <dbReference type="Proteomes" id="UP001589707"/>
    </source>
</evidence>
<dbReference type="SUPFAM" id="SSF52980">
    <property type="entry name" value="Restriction endonuclease-like"/>
    <property type="match status" value="1"/>
</dbReference>
<organism evidence="1 2">
    <name type="scientific">Brevibacterium otitidis</name>
    <dbReference type="NCBI Taxonomy" id="53364"/>
    <lineage>
        <taxon>Bacteria</taxon>
        <taxon>Bacillati</taxon>
        <taxon>Actinomycetota</taxon>
        <taxon>Actinomycetes</taxon>
        <taxon>Micrococcales</taxon>
        <taxon>Brevibacteriaceae</taxon>
        <taxon>Brevibacterium</taxon>
    </lineage>
</organism>
<gene>
    <name evidence="1" type="ORF">ACFFN1_13100</name>
</gene>
<reference evidence="1 2" key="1">
    <citation type="submission" date="2024-09" db="EMBL/GenBank/DDBJ databases">
        <authorList>
            <person name="Sun Q."/>
            <person name="Mori K."/>
        </authorList>
    </citation>
    <scope>NUCLEOTIDE SEQUENCE [LARGE SCALE GENOMIC DNA]</scope>
    <source>
        <strain evidence="1 2">JCM 11683</strain>
    </source>
</reference>
<dbReference type="InterPro" id="IPR011335">
    <property type="entry name" value="Restrct_endonuc-II-like"/>
</dbReference>
<accession>A0ABV5X4P6</accession>
<comment type="caution">
    <text evidence="1">The sequence shown here is derived from an EMBL/GenBank/DDBJ whole genome shotgun (WGS) entry which is preliminary data.</text>
</comment>
<dbReference type="GO" id="GO:0004519">
    <property type="term" value="F:endonuclease activity"/>
    <property type="evidence" value="ECO:0007669"/>
    <property type="project" value="UniProtKB-KW"/>
</dbReference>
<protein>
    <submittedName>
        <fullName evidence="1">Endonuclease domain-containing protein</fullName>
    </submittedName>
</protein>
<keyword evidence="1" id="KW-0255">Endonuclease</keyword>
<dbReference type="RefSeq" id="WP_376841249.1">
    <property type="nucleotide sequence ID" value="NZ_JBHMAU010000075.1"/>
</dbReference>
<keyword evidence="1" id="KW-0378">Hydrolase</keyword>
<keyword evidence="2" id="KW-1185">Reference proteome</keyword>
<name>A0ABV5X4P6_9MICO</name>